<accession>Q2LRT6</accession>
<dbReference type="AlphaFoldDB" id="Q2LRT6"/>
<name>Q2LRT6_SYNAS</name>
<dbReference type="Proteomes" id="UP000001933">
    <property type="component" value="Chromosome"/>
</dbReference>
<dbReference type="HOGENOM" id="CLU_165437_0_0_7"/>
<evidence type="ECO:0000313" key="2">
    <source>
        <dbReference type="Proteomes" id="UP000001933"/>
    </source>
</evidence>
<proteinExistence type="predicted"/>
<reference evidence="1 2" key="1">
    <citation type="journal article" date="2007" name="Proc. Natl. Acad. Sci. U.S.A.">
        <title>The genome of Syntrophus aciditrophicus: life at the thermodynamic limit of microbial growth.</title>
        <authorList>
            <person name="McInerney M.J."/>
            <person name="Rohlin L."/>
            <person name="Mouttaki H."/>
            <person name="Kim U."/>
            <person name="Krupp R.S."/>
            <person name="Rios-Hernandez L."/>
            <person name="Sieber J."/>
            <person name="Struchtemeyer C.G."/>
            <person name="Bhattacharyya A."/>
            <person name="Campbell J.W."/>
            <person name="Gunsalus R.P."/>
        </authorList>
    </citation>
    <scope>NUCLEOTIDE SEQUENCE [LARGE SCALE GENOMIC DNA]</scope>
    <source>
        <strain evidence="1 2">SB</strain>
    </source>
</reference>
<keyword evidence="2" id="KW-1185">Reference proteome</keyword>
<dbReference type="STRING" id="56780.SYN_02738"/>
<dbReference type="RefSeq" id="WP_011416829.1">
    <property type="nucleotide sequence ID" value="NC_007759.1"/>
</dbReference>
<dbReference type="KEGG" id="sat:SYN_02738"/>
<organism evidence="1 2">
    <name type="scientific">Syntrophus aciditrophicus (strain SB)</name>
    <dbReference type="NCBI Taxonomy" id="56780"/>
    <lineage>
        <taxon>Bacteria</taxon>
        <taxon>Pseudomonadati</taxon>
        <taxon>Thermodesulfobacteriota</taxon>
        <taxon>Syntrophia</taxon>
        <taxon>Syntrophales</taxon>
        <taxon>Syntrophaceae</taxon>
        <taxon>Syntrophus</taxon>
    </lineage>
</organism>
<dbReference type="InParanoid" id="Q2LRT6"/>
<dbReference type="eggNOG" id="COG5652">
    <property type="taxonomic scope" value="Bacteria"/>
</dbReference>
<sequence length="83" mass="9959">MNPEQQIPHGVRYSLTLHDRYNRRILGFDNAHAIRPTRKGYGGRKITWDHKHKCDKISPYEYESSSQLLQDFWEEVERIMGKE</sequence>
<dbReference type="InterPro" id="IPR045397">
    <property type="entry name" value="TumE-like"/>
</dbReference>
<gene>
    <name evidence="1" type="ORF">SYN_02738</name>
</gene>
<dbReference type="EMBL" id="CP000252">
    <property type="protein sequence ID" value="ABC76796.1"/>
    <property type="molecule type" value="Genomic_DNA"/>
</dbReference>
<dbReference type="Pfam" id="PF20126">
    <property type="entry name" value="TumE"/>
    <property type="match status" value="1"/>
</dbReference>
<protein>
    <submittedName>
        <fullName evidence="1">Hypothetical cytosolic protein</fullName>
    </submittedName>
</protein>
<evidence type="ECO:0000313" key="1">
    <source>
        <dbReference type="EMBL" id="ABC76796.1"/>
    </source>
</evidence>